<keyword evidence="1" id="KW-0540">Nuclease</keyword>
<dbReference type="Gene3D" id="3.90.320.10">
    <property type="match status" value="1"/>
</dbReference>
<dbReference type="SUPFAM" id="SSF52980">
    <property type="entry name" value="Restriction endonuclease-like"/>
    <property type="match status" value="1"/>
</dbReference>
<proteinExistence type="predicted"/>
<keyword evidence="1" id="KW-0269">Exonuclease</keyword>
<accession>A0AAU8AYE8</accession>
<evidence type="ECO:0000313" key="1">
    <source>
        <dbReference type="EMBL" id="XCD04992.1"/>
    </source>
</evidence>
<dbReference type="GO" id="GO:0004527">
    <property type="term" value="F:exonuclease activity"/>
    <property type="evidence" value="ECO:0007669"/>
    <property type="project" value="UniProtKB-KW"/>
</dbReference>
<keyword evidence="1" id="KW-0378">Hydrolase</keyword>
<organism evidence="1">
    <name type="scientific">Dulem virus 36</name>
    <dbReference type="NCBI Taxonomy" id="3145754"/>
    <lineage>
        <taxon>Viruses</taxon>
        <taxon>Duplodnaviria</taxon>
        <taxon>Heunggongvirae</taxon>
        <taxon>Uroviricota</taxon>
        <taxon>Caudoviricetes</taxon>
    </lineage>
</organism>
<dbReference type="InterPro" id="IPR011335">
    <property type="entry name" value="Restrct_endonuc-II-like"/>
</dbReference>
<sequence length="269" mass="31471">MGILDEIKKDANKSFTTLSNPIEEEITVELNKLFYLEKDIPNELKFLKSVMTRGQETTERKGLHASAVIVSDKKFCYRQQVLSLLYKQKQGEQINVGLRRIFSEGDAVHEKWQRLFIRGGLCSPLDCDFSRFSEEYELSYTPDIICTLFGRKMVVEIKSVNTYQFKKMLSHASGKKQLQLYMHLTGIPEGFVLCEDKNDQNFKVYYYKYDEAMVKPFVERLENIQQHKNKLINKGRLVKRSEACTDYECKMAQTCPMREVCYGKSKERL</sequence>
<reference evidence="1" key="1">
    <citation type="submission" date="2024-03" db="EMBL/GenBank/DDBJ databases">
        <title>Diverse circular DNA viruses in blood, oral, and fecal samples of captive lemurs.</title>
        <authorList>
            <person name="Paietta E.N."/>
            <person name="Kraberger S."/>
            <person name="Lund M.C."/>
            <person name="Custer J.M."/>
            <person name="Vargas K.M."/>
            <person name="Ehmke E.E."/>
            <person name="Yoder A.D."/>
            <person name="Varsani A."/>
        </authorList>
    </citation>
    <scope>NUCLEOTIDE SEQUENCE</scope>
    <source>
        <strain evidence="1">Duke_24FS_3</strain>
    </source>
</reference>
<protein>
    <submittedName>
        <fullName evidence="1">Exonuclease</fullName>
    </submittedName>
</protein>
<name>A0AAU8AYE8_9CAUD</name>
<dbReference type="InterPro" id="IPR011604">
    <property type="entry name" value="PDDEXK-like_dom_sf"/>
</dbReference>
<dbReference type="EMBL" id="PP511521">
    <property type="protein sequence ID" value="XCD04992.1"/>
    <property type="molecule type" value="Genomic_DNA"/>
</dbReference>